<keyword evidence="1" id="KW-0732">Signal</keyword>
<evidence type="ECO:0000313" key="3">
    <source>
        <dbReference type="Proteomes" id="UP000002640"/>
    </source>
</evidence>
<dbReference type="Proteomes" id="UP000002640">
    <property type="component" value="Unassembled WGS sequence"/>
</dbReference>
<name>G4ZKY0_PHYSP</name>
<keyword evidence="3" id="KW-1185">Reference proteome</keyword>
<protein>
    <submittedName>
        <fullName evidence="2">Uncharacterized protein</fullName>
    </submittedName>
</protein>
<reference evidence="2 3" key="1">
    <citation type="journal article" date="2006" name="Science">
        <title>Phytophthora genome sequences uncover evolutionary origins and mechanisms of pathogenesis.</title>
        <authorList>
            <person name="Tyler B.M."/>
            <person name="Tripathy S."/>
            <person name="Zhang X."/>
            <person name="Dehal P."/>
            <person name="Jiang R.H."/>
            <person name="Aerts A."/>
            <person name="Arredondo F.D."/>
            <person name="Baxter L."/>
            <person name="Bensasson D."/>
            <person name="Beynon J.L."/>
            <person name="Chapman J."/>
            <person name="Damasceno C.M."/>
            <person name="Dorrance A.E."/>
            <person name="Dou D."/>
            <person name="Dickerman A.W."/>
            <person name="Dubchak I.L."/>
            <person name="Garbelotto M."/>
            <person name="Gijzen M."/>
            <person name="Gordon S.G."/>
            <person name="Govers F."/>
            <person name="Grunwald N.J."/>
            <person name="Huang W."/>
            <person name="Ivors K.L."/>
            <person name="Jones R.W."/>
            <person name="Kamoun S."/>
            <person name="Krampis K."/>
            <person name="Lamour K.H."/>
            <person name="Lee M.K."/>
            <person name="McDonald W.H."/>
            <person name="Medina M."/>
            <person name="Meijer H.J."/>
            <person name="Nordberg E.K."/>
            <person name="Maclean D.J."/>
            <person name="Ospina-Giraldo M.D."/>
            <person name="Morris P.F."/>
            <person name="Phuntumart V."/>
            <person name="Putnam N.H."/>
            <person name="Rash S."/>
            <person name="Rose J.K."/>
            <person name="Sakihama Y."/>
            <person name="Salamov A.A."/>
            <person name="Savidor A."/>
            <person name="Scheuring C.F."/>
            <person name="Smith B.M."/>
            <person name="Sobral B.W."/>
            <person name="Terry A."/>
            <person name="Torto-Alalibo T.A."/>
            <person name="Win J."/>
            <person name="Xu Z."/>
            <person name="Zhang H."/>
            <person name="Grigoriev I.V."/>
            <person name="Rokhsar D.S."/>
            <person name="Boore J.L."/>
        </authorList>
    </citation>
    <scope>NUCLEOTIDE SEQUENCE [LARGE SCALE GENOMIC DNA]</scope>
    <source>
        <strain evidence="2 3">P6497</strain>
    </source>
</reference>
<dbReference type="AlphaFoldDB" id="G4ZKY0"/>
<dbReference type="GeneID" id="20642055"/>
<gene>
    <name evidence="2" type="ORF">PHYSODRAFT_301676</name>
</gene>
<dbReference type="RefSeq" id="XP_009528647.1">
    <property type="nucleotide sequence ID" value="XM_009530352.1"/>
</dbReference>
<feature type="chain" id="PRO_5003472193" evidence="1">
    <location>
        <begin position="20"/>
        <end position="233"/>
    </location>
</feature>
<evidence type="ECO:0000313" key="2">
    <source>
        <dbReference type="EMBL" id="EGZ14898.1"/>
    </source>
</evidence>
<feature type="signal peptide" evidence="1">
    <location>
        <begin position="1"/>
        <end position="19"/>
    </location>
</feature>
<evidence type="ECO:0000256" key="1">
    <source>
        <dbReference type="SAM" id="SignalP"/>
    </source>
</evidence>
<organism evidence="2 3">
    <name type="scientific">Phytophthora sojae (strain P6497)</name>
    <name type="common">Soybean stem and root rot agent</name>
    <name type="synonym">Phytophthora megasperma f. sp. glycines</name>
    <dbReference type="NCBI Taxonomy" id="1094619"/>
    <lineage>
        <taxon>Eukaryota</taxon>
        <taxon>Sar</taxon>
        <taxon>Stramenopiles</taxon>
        <taxon>Oomycota</taxon>
        <taxon>Peronosporomycetes</taxon>
        <taxon>Peronosporales</taxon>
        <taxon>Peronosporaceae</taxon>
        <taxon>Phytophthora</taxon>
    </lineage>
</organism>
<proteinExistence type="predicted"/>
<accession>G4ZKY0</accession>
<dbReference type="InParanoid" id="G4ZKY0"/>
<dbReference type="KEGG" id="psoj:PHYSODRAFT_301676"/>
<dbReference type="EMBL" id="JH159155">
    <property type="protein sequence ID" value="EGZ14898.1"/>
    <property type="molecule type" value="Genomic_DNA"/>
</dbReference>
<sequence>MCSSSFPLASFALLATASAKSKEPQEDEPRIEIFDDSDVFVLVSAVTNTSTYSPGVDIYLKVTSTGPSVKKTNVMNAARTGSGTNYNFPVIACVGGSEDDVGFATANDDECDRVSENYNVEVFLDPWSDVLELRKITKMPNGWGFGIGLSAEGLKRISRQLIERGDDPPVLVGSRNEYEVIISQPLILNMGLLAVQLSQHHCMFGTLLNIGVELNVHDTTEGVRDPQHRLGVV</sequence>